<proteinExistence type="predicted"/>
<sequence length="131" mass="15175">MRRKGSLHGRQYDMPKFDFLKTRSITSTPIPKQRTQKKMFLSLYKSLKRENKFKVVGFETRYFTLDIKEDMNKSLIIEGLLPVPVKTRMSNRSLPKNSRPSSSYASSKIKINIGHKKSNASIKSSLENSQF</sequence>
<organism evidence="2 3">
    <name type="scientific">Stentor coeruleus</name>
    <dbReference type="NCBI Taxonomy" id="5963"/>
    <lineage>
        <taxon>Eukaryota</taxon>
        <taxon>Sar</taxon>
        <taxon>Alveolata</taxon>
        <taxon>Ciliophora</taxon>
        <taxon>Postciliodesmatophora</taxon>
        <taxon>Heterotrichea</taxon>
        <taxon>Heterotrichida</taxon>
        <taxon>Stentoridae</taxon>
        <taxon>Stentor</taxon>
    </lineage>
</organism>
<dbReference type="Proteomes" id="UP000187209">
    <property type="component" value="Unassembled WGS sequence"/>
</dbReference>
<accession>A0A1R2B8V6</accession>
<comment type="caution">
    <text evidence="2">The sequence shown here is derived from an EMBL/GenBank/DDBJ whole genome shotgun (WGS) entry which is preliminary data.</text>
</comment>
<name>A0A1R2B8V6_9CILI</name>
<feature type="compositionally biased region" description="Polar residues" evidence="1">
    <location>
        <begin position="88"/>
        <end position="106"/>
    </location>
</feature>
<gene>
    <name evidence="2" type="ORF">SteCoe_28399</name>
</gene>
<protein>
    <submittedName>
        <fullName evidence="2">Uncharacterized protein</fullName>
    </submittedName>
</protein>
<dbReference type="EMBL" id="MPUH01000854">
    <property type="protein sequence ID" value="OMJ73020.1"/>
    <property type="molecule type" value="Genomic_DNA"/>
</dbReference>
<keyword evidence="3" id="KW-1185">Reference proteome</keyword>
<feature type="region of interest" description="Disordered" evidence="1">
    <location>
        <begin position="88"/>
        <end position="110"/>
    </location>
</feature>
<evidence type="ECO:0000313" key="3">
    <source>
        <dbReference type="Proteomes" id="UP000187209"/>
    </source>
</evidence>
<evidence type="ECO:0000313" key="2">
    <source>
        <dbReference type="EMBL" id="OMJ73020.1"/>
    </source>
</evidence>
<evidence type="ECO:0000256" key="1">
    <source>
        <dbReference type="SAM" id="MobiDB-lite"/>
    </source>
</evidence>
<dbReference type="AlphaFoldDB" id="A0A1R2B8V6"/>
<reference evidence="2 3" key="1">
    <citation type="submission" date="2016-11" db="EMBL/GenBank/DDBJ databases">
        <title>The macronuclear genome of Stentor coeruleus: a giant cell with tiny introns.</title>
        <authorList>
            <person name="Slabodnick M."/>
            <person name="Ruby J.G."/>
            <person name="Reiff S.B."/>
            <person name="Swart E.C."/>
            <person name="Gosai S."/>
            <person name="Prabakaran S."/>
            <person name="Witkowska E."/>
            <person name="Larue G.E."/>
            <person name="Fisher S."/>
            <person name="Freeman R.M."/>
            <person name="Gunawardena J."/>
            <person name="Chu W."/>
            <person name="Stover N.A."/>
            <person name="Gregory B.D."/>
            <person name="Nowacki M."/>
            <person name="Derisi J."/>
            <person name="Roy S.W."/>
            <person name="Marshall W.F."/>
            <person name="Sood P."/>
        </authorList>
    </citation>
    <scope>NUCLEOTIDE SEQUENCE [LARGE SCALE GENOMIC DNA]</scope>
    <source>
        <strain evidence="2">WM001</strain>
    </source>
</reference>